<protein>
    <submittedName>
        <fullName evidence="1">Uncharacterized protein</fullName>
    </submittedName>
</protein>
<dbReference type="PATRIC" id="fig|1359194.3.peg.1745"/>
<dbReference type="EMBL" id="LAOJ01000004">
    <property type="protein sequence ID" value="KJV90967.1"/>
    <property type="molecule type" value="Genomic_DNA"/>
</dbReference>
<accession>A0A0F3QFB0</accession>
<dbReference type="AlphaFoldDB" id="A0A0F3QFB0"/>
<reference evidence="1 2" key="1">
    <citation type="submission" date="2015-02" db="EMBL/GenBank/DDBJ databases">
        <title>Genome Sequencing of Rickettsiales.</title>
        <authorList>
            <person name="Daugherty S.C."/>
            <person name="Su Q."/>
            <person name="Abolude K."/>
            <person name="Beier-Sexton M."/>
            <person name="Carlyon J.A."/>
            <person name="Carter R."/>
            <person name="Day N.P."/>
            <person name="Dumler S.J."/>
            <person name="Dyachenko V."/>
            <person name="Godinez A."/>
            <person name="Kurtti T.J."/>
            <person name="Lichay M."/>
            <person name="Mullins K.E."/>
            <person name="Ott S."/>
            <person name="Pappas-Brown V."/>
            <person name="Paris D.H."/>
            <person name="Patel P."/>
            <person name="Richards A.L."/>
            <person name="Sadzewicz L."/>
            <person name="Sears K."/>
            <person name="Seidman D."/>
            <person name="Sengamalay N."/>
            <person name="Stenos J."/>
            <person name="Tallon L.J."/>
            <person name="Vincent G."/>
            <person name="Fraser C.M."/>
            <person name="Munderloh U."/>
            <person name="Dunning-Hotopp J.C."/>
        </authorList>
    </citation>
    <scope>NUCLEOTIDE SEQUENCE [LARGE SCALE GENOMIC DNA]</scope>
    <source>
        <strain evidence="1 2">RML Mogi</strain>
    </source>
</reference>
<evidence type="ECO:0000313" key="1">
    <source>
        <dbReference type="EMBL" id="KJV90967.1"/>
    </source>
</evidence>
<organism evidence="1 2">
    <name type="scientific">Rickettsia bellii str. RML Mogi</name>
    <dbReference type="NCBI Taxonomy" id="1359194"/>
    <lineage>
        <taxon>Bacteria</taxon>
        <taxon>Pseudomonadati</taxon>
        <taxon>Pseudomonadota</taxon>
        <taxon>Alphaproteobacteria</taxon>
        <taxon>Rickettsiales</taxon>
        <taxon>Rickettsiaceae</taxon>
        <taxon>Rickettsieae</taxon>
        <taxon>Rickettsia</taxon>
        <taxon>belli group</taxon>
    </lineage>
</organism>
<dbReference type="Proteomes" id="UP000033689">
    <property type="component" value="Unassembled WGS sequence"/>
</dbReference>
<name>A0A0F3QFB0_RICBE</name>
<gene>
    <name evidence="1" type="ORF">RBEMOGI_1702</name>
</gene>
<proteinExistence type="predicted"/>
<comment type="caution">
    <text evidence="1">The sequence shown here is derived from an EMBL/GenBank/DDBJ whole genome shotgun (WGS) entry which is preliminary data.</text>
</comment>
<evidence type="ECO:0000313" key="2">
    <source>
        <dbReference type="Proteomes" id="UP000033689"/>
    </source>
</evidence>
<sequence length="37" mass="4223">MLKARKKIEQIQETKPRASIAIKLDDINDDIISAIDK</sequence>